<sequence>MSEVKKDQDAKPRPIVARASRPHPRPLTTVWYWVIWGFMIFVLAPGVYVLLYMPAMTVIQVPKQASCPVHERGPMEEGLLPTRYQTGFGKAAWHMPRHWETWMSTTIFQKQEWLNAPPADSQKMDKVQREVRTQIPKLMGEDDNSPLVAVLQALTKETKSMTDCLGTDARAPSMQRRVSRVLSMTTDCKLRIFWQWNTMQNLALALASTESIVTANTKRLERVRSLRATIAEARGLIGRLQQKLAVSVAEADRRIVDSSFSWVNTTDVAEQYRVRYTYRNAQRQYLQLTWLDFTYSSLDGLLYIKERQISHITRALHDYELAETLASVKHGLATSALQNALNGVLDTLPYRTALFLEELRHNTTIADEHATRRASCHWMQTHAPLHEKCTCGETVGIRAWRAGWANRDQVKKWTRQHLRHLFWNELEEVKIWYDNSTEAGQRADGAEVKQRAPDIRTMGFCPFSSASAVLASKKENTSAAQSPNGMQLLSVAELRAAIFSHLDARTLFAFRAFSVDWHRSVVTDPRSREKLLLSPLAEQPCSEADLDKQPFRTRDEQNDVAFLSTSIPHDHILPSPYYSGAAIKLLNIGLSTQSGDLHFNRTIFSNHQTTVIVPKDCIDAIEEGHIGHKMLVVSPPVSSIRFEIDGVYQYPPLPAGLPSFYAQPQWGISRFGPYKLWGTVTSDTGVTMEDLQAAIDSCISAESAMVAGDEAKVKLKFDDVVLLKPEDVMGVEK</sequence>
<evidence type="ECO:0000256" key="1">
    <source>
        <dbReference type="SAM" id="Phobius"/>
    </source>
</evidence>
<protein>
    <submittedName>
        <fullName evidence="2">Uncharacterized protein</fullName>
    </submittedName>
</protein>
<proteinExistence type="predicted"/>
<organism evidence="2 3">
    <name type="scientific">Pseudocercospora musae</name>
    <dbReference type="NCBI Taxonomy" id="113226"/>
    <lineage>
        <taxon>Eukaryota</taxon>
        <taxon>Fungi</taxon>
        <taxon>Dikarya</taxon>
        <taxon>Ascomycota</taxon>
        <taxon>Pezizomycotina</taxon>
        <taxon>Dothideomycetes</taxon>
        <taxon>Dothideomycetidae</taxon>
        <taxon>Mycosphaerellales</taxon>
        <taxon>Mycosphaerellaceae</taxon>
        <taxon>Pseudocercospora</taxon>
    </lineage>
</organism>
<keyword evidence="1" id="KW-1133">Transmembrane helix</keyword>
<dbReference type="OrthoDB" id="3649844at2759"/>
<dbReference type="EMBL" id="LFZO01000079">
    <property type="protein sequence ID" value="KXT14531.1"/>
    <property type="molecule type" value="Genomic_DNA"/>
</dbReference>
<keyword evidence="3" id="KW-1185">Reference proteome</keyword>
<dbReference type="AlphaFoldDB" id="A0A139IIH7"/>
<dbReference type="Proteomes" id="UP000073492">
    <property type="component" value="Unassembled WGS sequence"/>
</dbReference>
<dbReference type="STRING" id="113226.A0A139IIH7"/>
<keyword evidence="1" id="KW-0812">Transmembrane</keyword>
<name>A0A139IIH7_9PEZI</name>
<feature type="transmembrane region" description="Helical" evidence="1">
    <location>
        <begin position="30"/>
        <end position="53"/>
    </location>
</feature>
<keyword evidence="1" id="KW-0472">Membrane</keyword>
<accession>A0A139IIH7</accession>
<gene>
    <name evidence="2" type="ORF">AC579_9137</name>
</gene>
<evidence type="ECO:0000313" key="2">
    <source>
        <dbReference type="EMBL" id="KXT14531.1"/>
    </source>
</evidence>
<reference evidence="2 3" key="1">
    <citation type="submission" date="2015-07" db="EMBL/GenBank/DDBJ databases">
        <title>Comparative genomics of the Sigatoka disease complex on banana suggests a link between parallel evolutionary changes in Pseudocercospora fijiensis and Pseudocercospora eumusae and increased virulence on the banana host.</title>
        <authorList>
            <person name="Chang T.-C."/>
            <person name="Salvucci A."/>
            <person name="Crous P.W."/>
            <person name="Stergiopoulos I."/>
        </authorList>
    </citation>
    <scope>NUCLEOTIDE SEQUENCE [LARGE SCALE GENOMIC DNA]</scope>
    <source>
        <strain evidence="2 3">CBS 116634</strain>
    </source>
</reference>
<comment type="caution">
    <text evidence="2">The sequence shown here is derived from an EMBL/GenBank/DDBJ whole genome shotgun (WGS) entry which is preliminary data.</text>
</comment>
<evidence type="ECO:0000313" key="3">
    <source>
        <dbReference type="Proteomes" id="UP000073492"/>
    </source>
</evidence>